<name>A0ABX5J434_9RHOB</name>
<gene>
    <name evidence="3" type="ORF">C8J29_110110</name>
</gene>
<feature type="domain" description="ATPase AAA-type core" evidence="2">
    <location>
        <begin position="269"/>
        <end position="381"/>
    </location>
</feature>
<dbReference type="PIRSF" id="PIRSF029347">
    <property type="entry name" value="RecF"/>
    <property type="match status" value="1"/>
</dbReference>
<organism evidence="3 4">
    <name type="scientific">Cereibacter johrii</name>
    <dbReference type="NCBI Taxonomy" id="445629"/>
    <lineage>
        <taxon>Bacteria</taxon>
        <taxon>Pseudomonadati</taxon>
        <taxon>Pseudomonadota</taxon>
        <taxon>Alphaproteobacteria</taxon>
        <taxon>Rhodobacterales</taxon>
        <taxon>Paracoccaceae</taxon>
        <taxon>Cereibacter</taxon>
    </lineage>
</organism>
<evidence type="ECO:0000259" key="1">
    <source>
        <dbReference type="Pfam" id="PF02463"/>
    </source>
</evidence>
<dbReference type="Gene3D" id="3.40.50.300">
    <property type="entry name" value="P-loop containing nucleotide triphosphate hydrolases"/>
    <property type="match status" value="2"/>
</dbReference>
<protein>
    <submittedName>
        <fullName evidence="3">ATPase</fullName>
    </submittedName>
</protein>
<dbReference type="EMBL" id="PZZW01000010">
    <property type="protein sequence ID" value="PTM75890.1"/>
    <property type="molecule type" value="Genomic_DNA"/>
</dbReference>
<reference evidence="3 4" key="1">
    <citation type="submission" date="2018-04" db="EMBL/GenBank/DDBJ databases">
        <title>Genomic Encyclopedia of Type Strains, Phase III (KMG-III): the genomes of soil and plant-associated and newly described type strains.</title>
        <authorList>
            <person name="Whitman W."/>
        </authorList>
    </citation>
    <scope>NUCLEOTIDE SEQUENCE [LARGE SCALE GENOMIC DNA]</scope>
    <source>
        <strain evidence="3 4">JA192</strain>
    </source>
</reference>
<dbReference type="PANTHER" id="PTHR32182">
    <property type="entry name" value="DNA REPLICATION AND REPAIR PROTEIN RECF"/>
    <property type="match status" value="1"/>
</dbReference>
<dbReference type="InterPro" id="IPR027417">
    <property type="entry name" value="P-loop_NTPase"/>
</dbReference>
<evidence type="ECO:0000313" key="4">
    <source>
        <dbReference type="Proteomes" id="UP000240800"/>
    </source>
</evidence>
<evidence type="ECO:0000259" key="2">
    <source>
        <dbReference type="Pfam" id="PF13304"/>
    </source>
</evidence>
<sequence>MITRLEIDGFKSFEKFSIDFTPFSAVVGPNASGKSNLFDAIQLISHLVELDVRSALLGLRGEPEELFRKTPDGQCNTMSFAVELLLPPSGTDPFGVEFEVKARRLRYEITLEMRIGKDGGTSGIFVSREQCLRIKKSEDRSEFVRRINNKLGYGGNIGDFLLTETDDNGAPIFKMRQDGGSGKPRIIPARDASKSAISTIPNAEFPHLWAVRSFLSGINFLEINARSARSENDRFEQQTMRPDASNLSAVLARIKDETSSEIRPDGVLNDISQGLSRLIPSVKKVISITSADKKEYSFEVKMADGEQFSSRVISDGTLRLLALITFLYDPKRSGLLCFEEPENGVHEGRISALVETLREASEFDLEDCLQIIINTHSPAVMRYLNDTEVIAADIVSRTRGTTTRKSTRMRRGVTSQVDMFNSDHHLTRFEIETLLRSAGGSV</sequence>
<keyword evidence="4" id="KW-1185">Reference proteome</keyword>
<dbReference type="Pfam" id="PF02463">
    <property type="entry name" value="SMC_N"/>
    <property type="match status" value="1"/>
</dbReference>
<dbReference type="RefSeq" id="WP_084295665.1">
    <property type="nucleotide sequence ID" value="NZ_MABH01000081.1"/>
</dbReference>
<accession>A0ABX5J434</accession>
<dbReference type="InterPro" id="IPR003959">
    <property type="entry name" value="ATPase_AAA_core"/>
</dbReference>
<dbReference type="InterPro" id="IPR003395">
    <property type="entry name" value="RecF/RecN/SMC_N"/>
</dbReference>
<dbReference type="Proteomes" id="UP000240800">
    <property type="component" value="Unassembled WGS sequence"/>
</dbReference>
<dbReference type="PANTHER" id="PTHR32182:SF22">
    <property type="entry name" value="ATP-DEPENDENT ENDONUCLEASE, OLD FAMILY-RELATED"/>
    <property type="match status" value="1"/>
</dbReference>
<comment type="caution">
    <text evidence="3">The sequence shown here is derived from an EMBL/GenBank/DDBJ whole genome shotgun (WGS) entry which is preliminary data.</text>
</comment>
<proteinExistence type="predicted"/>
<dbReference type="InterPro" id="IPR014555">
    <property type="entry name" value="RecF-like"/>
</dbReference>
<dbReference type="SUPFAM" id="SSF52540">
    <property type="entry name" value="P-loop containing nucleoside triphosphate hydrolases"/>
    <property type="match status" value="1"/>
</dbReference>
<evidence type="ECO:0000313" key="3">
    <source>
        <dbReference type="EMBL" id="PTM75890.1"/>
    </source>
</evidence>
<feature type="domain" description="RecF/RecN/SMC N-terminal" evidence="1">
    <location>
        <begin position="1"/>
        <end position="42"/>
    </location>
</feature>
<dbReference type="Pfam" id="PF13304">
    <property type="entry name" value="AAA_21"/>
    <property type="match status" value="1"/>
</dbReference>